<dbReference type="InterPro" id="IPR000477">
    <property type="entry name" value="RT_dom"/>
</dbReference>
<evidence type="ECO:0000259" key="3">
    <source>
        <dbReference type="PROSITE" id="PS50158"/>
    </source>
</evidence>
<keyword evidence="1" id="KW-0479">Metal-binding</keyword>
<accession>A0A484L1U9</accession>
<dbReference type="SUPFAM" id="SSF57756">
    <property type="entry name" value="Retrovirus zinc finger-like domains"/>
    <property type="match status" value="1"/>
</dbReference>
<reference evidence="5 6" key="1">
    <citation type="submission" date="2018-04" db="EMBL/GenBank/DDBJ databases">
        <authorList>
            <person name="Vogel A."/>
        </authorList>
    </citation>
    <scope>NUCLEOTIDE SEQUENCE [LARGE SCALE GENOMIC DNA]</scope>
</reference>
<dbReference type="GO" id="GO:0030598">
    <property type="term" value="F:rRNA N-glycosylase activity"/>
    <property type="evidence" value="ECO:0007669"/>
    <property type="project" value="InterPro"/>
</dbReference>
<dbReference type="SMART" id="SM00343">
    <property type="entry name" value="ZnF_C2HC"/>
    <property type="match status" value="1"/>
</dbReference>
<feature type="compositionally biased region" description="Basic and acidic residues" evidence="2">
    <location>
        <begin position="1709"/>
        <end position="1720"/>
    </location>
</feature>
<evidence type="ECO:0000313" key="6">
    <source>
        <dbReference type="Proteomes" id="UP000595140"/>
    </source>
</evidence>
<dbReference type="InterPro" id="IPR036691">
    <property type="entry name" value="Endo/exonu/phosph_ase_sf"/>
</dbReference>
<dbReference type="Pfam" id="PF00098">
    <property type="entry name" value="zf-CCHC"/>
    <property type="match status" value="1"/>
</dbReference>
<dbReference type="SUPFAM" id="SSF56219">
    <property type="entry name" value="DNase I-like"/>
    <property type="match status" value="1"/>
</dbReference>
<sequence length="2041" mass="231044">MVNYSNSNLTISCVYGAHTVVERRQLWESLQGRSNLNHNWVVGGDFNAISSPSEFKGQCEPSALGMEEFNSCIEACNLFCPDPSGGLFTWSGTRSRGKTWRRLDRVLVNLAFQSFFPTFYIHHLPKACSDHKAILFSCHSSLDRGPSSFKFLNAWIHHNRFLQVVKECWTKSSSCGGMRGLVAKLKDLKGCLREWNKKEFGNIFENLTMAEELATQTQQHYEADPTEANRALAQEANAKLLLATHKEVAYWKQKANARWLESGDSNSKVFHAFANGKRRKLAINHIISDDDSDNTLLSRIPSLDEVRQAVWDLDNSSASRPDGFNGLFFRSCWDIIKEDMLKASQEFFLGLPIPRAYGSTLISLIPKKDSPKRFDDYRPISLSTFMSKVNTKILSTRLKPLLPKLISSNQAAFQQGKSMADHILLALEAAHNLDRKVFGGNMIIKIDIAKAFDTLRWDYLEAILKEFGFSRQVIGLLLANLKCTMLSVLINGQPTGYFPMCRGVKQGDPLSPLLFIIAGEGLSRMLNKSLEEGHIHPFNLGSVKMPGHLTYADDIMIFTKGDTINLLKLRKLLGDYSLDSGQVVNFTKSNFYVKTTTPVSQLANMSKSLAMEAGSLPFRYLGATICKGILRKPHCDHLVAHFDKHLLSWYSKTLNPMGRLILIKHVLSSIPLHILAVHTIPASIINFLHARMANFFWGSRNGARLHHWKSWTSLCQPSSSGGLGINDLRKMQVLHSINLWWRVNHDNGVWASPMRDIYMKKGDIKEKLTDSPTWKRICRVHALALSHYSGSPNPPLWHGKPFSPKNVLISIGDGLPSRLSCKYIWHSAQTPKLRIFQWKAFMGCLPFPDLAARFSDSLPSRCPLCKSSEETLDHTLASCSISLNGILRLVLPGVISWHLWKARNQAIYDGTTTTKETIIQRVYNYDRVPRNHKFRLSLNKDVATLRRDFQDLIGKLRMVCGSQGHVYKGIPEANFKEGIPLVEVEVVYEKQSCKVLILKHNVYIIGYSWMGKWNIFNDIKFKLAGVSKLKEKSGYTSGLPSTLGVAALVDVVKKMNSNKSLERKFGCEILFVHLCESVRFEPIRQKIIEGIKKVSEDGSEEENEVFDGFDSAEEENEVFEWVDEAAKFPDVTRHALQKANLNFHGSVEGFEEMDSMAHQWDALSEIWAKHCATGSLDPFNTKDVRSILKKCGISSIRSIKYVLALMSSQNLEELKDSYVPTAKSSVVERACFERVSKFFPTDVGNIASSSKAPAVKSLPPTVKSQAPSQFKSTTQLDGKTNVVLPKLSYAQTVAPHSAPVPALGNMTAKLPDRNVIMHRDTPAIRDIVLKLDMAKAYDRVSWAFLNKIQRQMGFCEQWIDMVFRMVSNIWYTILVNGEREGFFTSSRGLRQGDPLSPGRRNSILKIVEDLHLYEHISGQLTMVDACSAKLWWNFRTAVTLWTQFMKAKYCQRVHPVAKVWQHGESHIWKRMVFIRNLIEPYIFWKIYDGSLSFWWDNWTGLGALARITNQENGRFLLAPFKEYVVNNTLNFGRLQNLMDPGFFFHFNVDLSGLGTNKSDKAIWKPRSNGLFTLKAAKHFLGCNDFEELVQLLNLAVPLIAMNNFSIINKLPPSWKECKRELKHNKEEMNLVQLGTHPRIEESIRDQEGKKVKDIAGPLSINMVEDEGFTKVKNKSKGKKRKSGNTPKHANKKAKMGCWKCGKPGHFKQDCRIGKRDKDTSKNGSGQGTKDQNKSEGNKLDGKLAWKSTSWTAAINALQVKLNVKVDKHNIQARLKTWEKHYDILHPLLISCNSGSPITWDYTAVLGASFIEQLNQGNKLDGKLAWKSTSWTAAINALQVKLNVKVDKHNIQARLKTWEKHYDILHPLLISCNSGSPITWDYTAGRIMVHDENVWNERLKANSKIAPYRKRIVIDNWDDICILFSQDRADGQGSRTIQENIDEIEVDSATIPDSLDKCDEVDAISELLARKKRKETTSSSCSLGPKKKTSSTTIISDCMQRMATDFSDYLAVERKKSELLLAEKELMLAEKKKLIPKIFWLS</sequence>
<dbReference type="InterPro" id="IPR036875">
    <property type="entry name" value="Znf_CCHC_sf"/>
</dbReference>
<dbReference type="Proteomes" id="UP000595140">
    <property type="component" value="Unassembled WGS sequence"/>
</dbReference>
<dbReference type="InterPro" id="IPR043502">
    <property type="entry name" value="DNA/RNA_pol_sf"/>
</dbReference>
<dbReference type="GO" id="GO:0003676">
    <property type="term" value="F:nucleic acid binding"/>
    <property type="evidence" value="ECO:0007669"/>
    <property type="project" value="InterPro"/>
</dbReference>
<proteinExistence type="predicted"/>
<dbReference type="InterPro" id="IPR005135">
    <property type="entry name" value="Endo/exonuclease/phosphatase"/>
</dbReference>
<keyword evidence="6" id="KW-1185">Reference proteome</keyword>
<dbReference type="PROSITE" id="PS50878">
    <property type="entry name" value="RT_POL"/>
    <property type="match status" value="1"/>
</dbReference>
<evidence type="ECO:0000259" key="4">
    <source>
        <dbReference type="PROSITE" id="PS50878"/>
    </source>
</evidence>
<evidence type="ECO:0000256" key="1">
    <source>
        <dbReference type="PROSITE-ProRule" id="PRU00047"/>
    </source>
</evidence>
<feature type="region of interest" description="Disordered" evidence="2">
    <location>
        <begin position="1666"/>
        <end position="1696"/>
    </location>
</feature>
<evidence type="ECO:0000256" key="2">
    <source>
        <dbReference type="SAM" id="MobiDB-lite"/>
    </source>
</evidence>
<dbReference type="GO" id="GO:0008270">
    <property type="term" value="F:zinc ion binding"/>
    <property type="evidence" value="ECO:0007669"/>
    <property type="project" value="UniProtKB-KW"/>
</dbReference>
<dbReference type="SUPFAM" id="SSF56371">
    <property type="entry name" value="Ribosome inactivating proteins (RIP)"/>
    <property type="match status" value="1"/>
</dbReference>
<dbReference type="Pfam" id="PF03372">
    <property type="entry name" value="Exo_endo_phos"/>
    <property type="match status" value="1"/>
</dbReference>
<dbReference type="PANTHER" id="PTHR33116">
    <property type="entry name" value="REVERSE TRANSCRIPTASE ZINC-BINDING DOMAIN-CONTAINING PROTEIN-RELATED-RELATED"/>
    <property type="match status" value="1"/>
</dbReference>
<dbReference type="InterPro" id="IPR001878">
    <property type="entry name" value="Znf_CCHC"/>
</dbReference>
<dbReference type="Pfam" id="PF13966">
    <property type="entry name" value="zf-RVT"/>
    <property type="match status" value="1"/>
</dbReference>
<feature type="domain" description="CCHC-type" evidence="3">
    <location>
        <begin position="1697"/>
        <end position="1711"/>
    </location>
</feature>
<dbReference type="Pfam" id="PF12776">
    <property type="entry name" value="Myb_DNA-bind_3"/>
    <property type="match status" value="1"/>
</dbReference>
<gene>
    <name evidence="5" type="ORF">CCAM_LOCUS12093</name>
</gene>
<feature type="region of interest" description="Disordered" evidence="2">
    <location>
        <begin position="1709"/>
        <end position="1739"/>
    </location>
</feature>
<dbReference type="GO" id="GO:0017148">
    <property type="term" value="P:negative regulation of translation"/>
    <property type="evidence" value="ECO:0007669"/>
    <property type="project" value="InterPro"/>
</dbReference>
<dbReference type="Gene3D" id="3.60.10.10">
    <property type="entry name" value="Endonuclease/exonuclease/phosphatase"/>
    <property type="match status" value="1"/>
</dbReference>
<dbReference type="InterPro" id="IPR024752">
    <property type="entry name" value="Myb/SANT-like_dom"/>
</dbReference>
<feature type="domain" description="Reverse transcriptase" evidence="4">
    <location>
        <begin position="346"/>
        <end position="625"/>
    </location>
</feature>
<dbReference type="OrthoDB" id="1720420at2759"/>
<protein>
    <recommendedName>
        <fullName evidence="7">Reverse transcriptase domain-containing protein</fullName>
    </recommendedName>
</protein>
<dbReference type="PROSITE" id="PS50158">
    <property type="entry name" value="ZF_CCHC"/>
    <property type="match status" value="1"/>
</dbReference>
<keyword evidence="1" id="KW-0862">Zinc</keyword>
<evidence type="ECO:0008006" key="7">
    <source>
        <dbReference type="Google" id="ProtNLM"/>
    </source>
</evidence>
<dbReference type="Pfam" id="PF00078">
    <property type="entry name" value="RVT_1"/>
    <property type="match status" value="2"/>
</dbReference>
<feature type="compositionally biased region" description="Basic residues" evidence="2">
    <location>
        <begin position="1671"/>
        <end position="1694"/>
    </location>
</feature>
<evidence type="ECO:0000313" key="5">
    <source>
        <dbReference type="EMBL" id="VFQ70317.1"/>
    </source>
</evidence>
<dbReference type="InterPro" id="IPR036041">
    <property type="entry name" value="Ribosome-inact_prot_sf"/>
</dbReference>
<dbReference type="InterPro" id="IPR026960">
    <property type="entry name" value="RVT-Znf"/>
</dbReference>
<organism evidence="5 6">
    <name type="scientific">Cuscuta campestris</name>
    <dbReference type="NCBI Taxonomy" id="132261"/>
    <lineage>
        <taxon>Eukaryota</taxon>
        <taxon>Viridiplantae</taxon>
        <taxon>Streptophyta</taxon>
        <taxon>Embryophyta</taxon>
        <taxon>Tracheophyta</taxon>
        <taxon>Spermatophyta</taxon>
        <taxon>Magnoliopsida</taxon>
        <taxon>eudicotyledons</taxon>
        <taxon>Gunneridae</taxon>
        <taxon>Pentapetalae</taxon>
        <taxon>asterids</taxon>
        <taxon>lamiids</taxon>
        <taxon>Solanales</taxon>
        <taxon>Convolvulaceae</taxon>
        <taxon>Cuscuteae</taxon>
        <taxon>Cuscuta</taxon>
        <taxon>Cuscuta subgen. Grammica</taxon>
        <taxon>Cuscuta sect. Cleistogrammica</taxon>
    </lineage>
</organism>
<name>A0A484L1U9_9ASTE</name>
<dbReference type="PANTHER" id="PTHR33116:SF67">
    <property type="entry name" value="REVERSE TRANSCRIPTASE"/>
    <property type="match status" value="1"/>
</dbReference>
<keyword evidence="1" id="KW-0863">Zinc-finger</keyword>
<dbReference type="EMBL" id="OOIL02000889">
    <property type="protein sequence ID" value="VFQ70317.1"/>
    <property type="molecule type" value="Genomic_DNA"/>
</dbReference>
<dbReference type="CDD" id="cd01650">
    <property type="entry name" value="RT_nLTR_like"/>
    <property type="match status" value="1"/>
</dbReference>
<dbReference type="SUPFAM" id="SSF56672">
    <property type="entry name" value="DNA/RNA polymerases"/>
    <property type="match status" value="1"/>
</dbReference>
<feature type="compositionally biased region" description="Basic and acidic residues" evidence="2">
    <location>
        <begin position="1730"/>
        <end position="1739"/>
    </location>
</feature>